<dbReference type="InterPro" id="IPR006149">
    <property type="entry name" value="EB_dom"/>
</dbReference>
<protein>
    <recommendedName>
        <fullName evidence="1">EB domain-containing protein</fullName>
    </recommendedName>
</protein>
<gene>
    <name evidence="2" type="ORF">PFISCL1PPCAC_10734</name>
</gene>
<dbReference type="EMBL" id="BTSY01000003">
    <property type="protein sequence ID" value="GMT19437.1"/>
    <property type="molecule type" value="Genomic_DNA"/>
</dbReference>
<dbReference type="PANTHER" id="PTHR46339">
    <property type="entry name" value="PROTEIN CBG15282-RELATED"/>
    <property type="match status" value="1"/>
</dbReference>
<organism evidence="2 3">
    <name type="scientific">Pristionchus fissidentatus</name>
    <dbReference type="NCBI Taxonomy" id="1538716"/>
    <lineage>
        <taxon>Eukaryota</taxon>
        <taxon>Metazoa</taxon>
        <taxon>Ecdysozoa</taxon>
        <taxon>Nematoda</taxon>
        <taxon>Chromadorea</taxon>
        <taxon>Rhabditida</taxon>
        <taxon>Rhabditina</taxon>
        <taxon>Diplogasteromorpha</taxon>
        <taxon>Diplogasteroidea</taxon>
        <taxon>Neodiplogasteridae</taxon>
        <taxon>Pristionchus</taxon>
    </lineage>
</organism>
<dbReference type="InterPro" id="IPR028150">
    <property type="entry name" value="Lustrin_cystein"/>
</dbReference>
<dbReference type="Pfam" id="PF01683">
    <property type="entry name" value="EB"/>
    <property type="match status" value="1"/>
</dbReference>
<name>A0AAV5VN18_9BILA</name>
<dbReference type="PANTHER" id="PTHR46339:SF11">
    <property type="entry name" value="BPTI_KUNITZ INHIBITOR DOMAIN-CONTAINING PROTEIN"/>
    <property type="match status" value="1"/>
</dbReference>
<keyword evidence="3" id="KW-1185">Reference proteome</keyword>
<reference evidence="2" key="1">
    <citation type="submission" date="2023-10" db="EMBL/GenBank/DDBJ databases">
        <title>Genome assembly of Pristionchus species.</title>
        <authorList>
            <person name="Yoshida K."/>
            <person name="Sommer R.J."/>
        </authorList>
    </citation>
    <scope>NUCLEOTIDE SEQUENCE</scope>
    <source>
        <strain evidence="2">RS5133</strain>
    </source>
</reference>
<sequence length="227" mass="25560">SLCPPPYVNPKDTPTICSPFFDSCPGNYKCLPSRSPHYICCAQPSSTSLRSLIARMCGEGYKPVMSPSGDPRRCDPSRLPCSRRDECRFSTVLMIDICCRSEEMAENFDSSESESTRRGSPSIFPRISRLRSGIDLSSDYLQWRNAMDDSIRICRVGEEKRDCLPRLYPGQSGCLSSSQCLGFSLCIEGRCFCEHPYVIFRSLCVLKCPPLYQPIQRVCLPDISSFQ</sequence>
<evidence type="ECO:0000313" key="2">
    <source>
        <dbReference type="EMBL" id="GMT19437.1"/>
    </source>
</evidence>
<feature type="non-terminal residue" evidence="2">
    <location>
        <position position="227"/>
    </location>
</feature>
<evidence type="ECO:0000313" key="3">
    <source>
        <dbReference type="Proteomes" id="UP001432322"/>
    </source>
</evidence>
<evidence type="ECO:0000259" key="1">
    <source>
        <dbReference type="Pfam" id="PF01683"/>
    </source>
</evidence>
<dbReference type="AlphaFoldDB" id="A0AAV5VN18"/>
<dbReference type="InterPro" id="IPR006150">
    <property type="entry name" value="Cys_repeat_1"/>
</dbReference>
<proteinExistence type="predicted"/>
<feature type="domain" description="EB" evidence="1">
    <location>
        <begin position="161"/>
        <end position="201"/>
    </location>
</feature>
<dbReference type="Pfam" id="PF14625">
    <property type="entry name" value="Lustrin_cystein"/>
    <property type="match status" value="2"/>
</dbReference>
<dbReference type="InterPro" id="IPR053014">
    <property type="entry name" value="Cuticle_assoc_divergent"/>
</dbReference>
<comment type="caution">
    <text evidence="2">The sequence shown here is derived from an EMBL/GenBank/DDBJ whole genome shotgun (WGS) entry which is preliminary data.</text>
</comment>
<feature type="non-terminal residue" evidence="2">
    <location>
        <position position="1"/>
    </location>
</feature>
<accession>A0AAV5VN18</accession>
<dbReference type="Proteomes" id="UP001432322">
    <property type="component" value="Unassembled WGS sequence"/>
</dbReference>
<dbReference type="SMART" id="SM00289">
    <property type="entry name" value="WR1"/>
    <property type="match status" value="2"/>
</dbReference>